<dbReference type="STRING" id="290317.Cpha266_1942"/>
<evidence type="ECO:0000256" key="1">
    <source>
        <dbReference type="SAM" id="SignalP"/>
    </source>
</evidence>
<feature type="chain" id="PRO_5002632564" description="LPS-assembly protein LptD central domain-containing protein" evidence="1">
    <location>
        <begin position="26"/>
        <end position="908"/>
    </location>
</feature>
<proteinExistence type="predicted"/>
<reference evidence="3 4" key="1">
    <citation type="submission" date="2006-12" db="EMBL/GenBank/DDBJ databases">
        <title>Complete sequence of Chlorobium phaeobacteroides DSM 266.</title>
        <authorList>
            <consortium name="US DOE Joint Genome Institute"/>
            <person name="Copeland A."/>
            <person name="Lucas S."/>
            <person name="Lapidus A."/>
            <person name="Barry K."/>
            <person name="Detter J.C."/>
            <person name="Glavina del Rio T."/>
            <person name="Hammon N."/>
            <person name="Israni S."/>
            <person name="Pitluck S."/>
            <person name="Goltsman E."/>
            <person name="Schmutz J."/>
            <person name="Larimer F."/>
            <person name="Land M."/>
            <person name="Hauser L."/>
            <person name="Mikhailova N."/>
            <person name="Li T."/>
            <person name="Overmann J."/>
            <person name="Bryant D.A."/>
            <person name="Richardson P."/>
        </authorList>
    </citation>
    <scope>NUCLEOTIDE SEQUENCE [LARGE SCALE GENOMIC DNA]</scope>
    <source>
        <strain evidence="3 4">DSM 266</strain>
    </source>
</reference>
<dbReference type="AlphaFoldDB" id="A1BHT1"/>
<organism evidence="3 4">
    <name type="scientific">Chlorobium phaeobacteroides (strain DSM 266 / SMG 266 / 2430)</name>
    <dbReference type="NCBI Taxonomy" id="290317"/>
    <lineage>
        <taxon>Bacteria</taxon>
        <taxon>Pseudomonadati</taxon>
        <taxon>Chlorobiota</taxon>
        <taxon>Chlorobiia</taxon>
        <taxon>Chlorobiales</taxon>
        <taxon>Chlorobiaceae</taxon>
        <taxon>Chlorobium/Pelodictyon group</taxon>
        <taxon>Chlorobium</taxon>
    </lineage>
</organism>
<dbReference type="Gene3D" id="2.60.450.10">
    <property type="entry name" value="Lipopolysaccharide (LPS) transport protein A like domain"/>
    <property type="match status" value="1"/>
</dbReference>
<keyword evidence="4" id="KW-1185">Reference proteome</keyword>
<dbReference type="InterPro" id="IPR050218">
    <property type="entry name" value="LptD"/>
</dbReference>
<evidence type="ECO:0000259" key="2">
    <source>
        <dbReference type="Pfam" id="PF19838"/>
    </source>
</evidence>
<dbReference type="eggNOG" id="COG1452">
    <property type="taxonomic scope" value="Bacteria"/>
</dbReference>
<name>A1BHT1_CHLPD</name>
<evidence type="ECO:0000313" key="3">
    <source>
        <dbReference type="EMBL" id="ABL65958.1"/>
    </source>
</evidence>
<dbReference type="OrthoDB" id="9802320at2"/>
<dbReference type="Pfam" id="PF19838">
    <property type="entry name" value="LptD_2"/>
    <property type="match status" value="1"/>
</dbReference>
<dbReference type="KEGG" id="cph:Cpha266_1942"/>
<dbReference type="GO" id="GO:0009279">
    <property type="term" value="C:cell outer membrane"/>
    <property type="evidence" value="ECO:0007669"/>
    <property type="project" value="TreeGrafter"/>
</dbReference>
<dbReference type="HOGENOM" id="CLU_007637_0_0_10"/>
<dbReference type="Proteomes" id="UP000008701">
    <property type="component" value="Chromosome"/>
</dbReference>
<feature type="domain" description="LPS-assembly protein LptD central" evidence="2">
    <location>
        <begin position="208"/>
        <end position="721"/>
    </location>
</feature>
<dbReference type="EMBL" id="CP000492">
    <property type="protein sequence ID" value="ABL65958.1"/>
    <property type="molecule type" value="Genomic_DNA"/>
</dbReference>
<protein>
    <recommendedName>
        <fullName evidence="2">LPS-assembly protein LptD central domain-containing protein</fullName>
    </recommendedName>
</protein>
<dbReference type="PANTHER" id="PTHR30189">
    <property type="entry name" value="LPS-ASSEMBLY PROTEIN"/>
    <property type="match status" value="1"/>
</dbReference>
<gene>
    <name evidence="3" type="ordered locus">Cpha266_1942</name>
</gene>
<dbReference type="InterPro" id="IPR045659">
    <property type="entry name" value="LptD_2"/>
</dbReference>
<dbReference type="RefSeq" id="WP_011745764.1">
    <property type="nucleotide sequence ID" value="NC_008639.1"/>
</dbReference>
<feature type="signal peptide" evidence="1">
    <location>
        <begin position="1"/>
        <end position="25"/>
    </location>
</feature>
<sequence length="908" mass="102807" precursor="true">MKFSKRKISLLALFCVLLHIGNVPSIRTLGAEERPVGPVGNHSVPSAEAAGMKSGPEGLQSTVVFAAKDSVIYNIEQKTMTLSGRARIDQEDTTVKAPEIIVNFATSSLDAFGTTDSLKQLVDPAVFSDKQGSFNSETLSYNFKTRKGQTSNVTSNTRELIFSGENVTRLANGEMIIKNGTFTTCDDPEPHYWFKAGTMRIIPDSRIIASPLVMYIRPELFSKRLPAIPILPLPYMVFPAREGRASGFLIPRLSHDSDRGYYLSNFGYFWAINDYLDLRTEGDLAFNGSWRLGERFRYAKRYAFTGTVEGEYERYLKNKRGDADYAEYDSWSLRLTHVQDFDPSTRLDVNVQLQGGDRNYDVNTINQETIINEQANSFGSLARTFDNENSIATLSYERVDDLRNSNVTQLFGAAFYQNRSYPFHSGLFATDDDWRSRLSITSEASLWARLENLDAISSETYTGDARVQFGYFKEYSEGYKALFTQDIDWQTKYMTSGSFDNDRYGSRLRLPLRVQSTLARYFHVNAGVEFNHYMVGNELFSAYDGSEFKQVDVENSTGFSTWNFSVDASTRLYGVVDTPLFDRLFGMKALRHTFIPKISYTWSPDFTGEDYDYYRTVYNGTAYARYNRFANSAYSDIASGQNTIGITLKNLFHGKFRDSETTAGRYSSERDRTMQLLSFTASTAYNFSAESQRFSPLVLEATSNAFSPDFFLSAGAVYDFYGYDKVTGERSNRFNADDGRGLLRFVNGFLNMSFNIHGDGKGGSGSGPIRQYEAPMTQQAIFRDRFRGDDLSNFTTSFPWQLRLSLYLESDRTDPLLPAQTTSLLNASANFAVSKNWQVGFVTGYDIGKSELIFPMVHVYRDLHCWQMGFQWVPFGEFQSYSFQIGLKASLLQDIRFKTSGSSSSWTN</sequence>
<evidence type="ECO:0000313" key="4">
    <source>
        <dbReference type="Proteomes" id="UP000008701"/>
    </source>
</evidence>
<dbReference type="PANTHER" id="PTHR30189:SF1">
    <property type="entry name" value="LPS-ASSEMBLY PROTEIN LPTD"/>
    <property type="match status" value="1"/>
</dbReference>
<accession>A1BHT1</accession>
<keyword evidence="1" id="KW-0732">Signal</keyword>
<dbReference type="GO" id="GO:1990351">
    <property type="term" value="C:transporter complex"/>
    <property type="evidence" value="ECO:0007669"/>
    <property type="project" value="TreeGrafter"/>
</dbReference>